<protein>
    <submittedName>
        <fullName evidence="2">HypC/HybG/HupF family hydrogenase formation chaperone</fullName>
    </submittedName>
</protein>
<dbReference type="PANTHER" id="PTHR35177">
    <property type="entry name" value="HYDROGENASE MATURATION FACTOR HYBG"/>
    <property type="match status" value="1"/>
</dbReference>
<dbReference type="GO" id="GO:0051604">
    <property type="term" value="P:protein maturation"/>
    <property type="evidence" value="ECO:0007669"/>
    <property type="project" value="TreeGrafter"/>
</dbReference>
<dbReference type="NCBIfam" id="TIGR00074">
    <property type="entry name" value="hypC_hupF"/>
    <property type="match status" value="1"/>
</dbReference>
<dbReference type="GO" id="GO:1902670">
    <property type="term" value="F:carbon dioxide binding"/>
    <property type="evidence" value="ECO:0007669"/>
    <property type="project" value="TreeGrafter"/>
</dbReference>
<proteinExistence type="inferred from homology"/>
<evidence type="ECO:0000313" key="2">
    <source>
        <dbReference type="EMBL" id="PQO43937.1"/>
    </source>
</evidence>
<dbReference type="PANTHER" id="PTHR35177:SF2">
    <property type="entry name" value="HYDROGENASE MATURATION FACTOR HYBG"/>
    <property type="match status" value="1"/>
</dbReference>
<dbReference type="InterPro" id="IPR001109">
    <property type="entry name" value="Hydrogenase_HupF/HypC"/>
</dbReference>
<sequence>MCLAVPGKVVRWIERTSPFELATVEFGGVSREVNMACVPDAAVGDYVLVHAGVAISVVGAVEAERLLATIAELEPGDDAESPS</sequence>
<name>A0A2S8GHM4_9BACT</name>
<comment type="caution">
    <text evidence="2">The sequence shown here is derived from an EMBL/GenBank/DDBJ whole genome shotgun (WGS) entry which is preliminary data.</text>
</comment>
<reference evidence="2 3" key="1">
    <citation type="submission" date="2018-02" db="EMBL/GenBank/DDBJ databases">
        <title>Comparative genomes isolates from brazilian mangrove.</title>
        <authorList>
            <person name="Araujo J.E."/>
            <person name="Taketani R.G."/>
            <person name="Silva M.C.P."/>
            <person name="Loureco M.V."/>
            <person name="Andreote F.D."/>
        </authorList>
    </citation>
    <scope>NUCLEOTIDE SEQUENCE [LARGE SCALE GENOMIC DNA]</scope>
    <source>
        <strain evidence="2 3">Nap-Phe MGV</strain>
    </source>
</reference>
<dbReference type="SUPFAM" id="SSF159127">
    <property type="entry name" value="HupF/HypC-like"/>
    <property type="match status" value="1"/>
</dbReference>
<dbReference type="Gene3D" id="2.30.30.140">
    <property type="match status" value="1"/>
</dbReference>
<dbReference type="Proteomes" id="UP000237819">
    <property type="component" value="Unassembled WGS sequence"/>
</dbReference>
<dbReference type="Pfam" id="PF01455">
    <property type="entry name" value="HupF_HypC"/>
    <property type="match status" value="1"/>
</dbReference>
<evidence type="ECO:0000313" key="3">
    <source>
        <dbReference type="Proteomes" id="UP000237819"/>
    </source>
</evidence>
<dbReference type="PROSITE" id="PS01097">
    <property type="entry name" value="HUPF_HYPC"/>
    <property type="match status" value="1"/>
</dbReference>
<dbReference type="AlphaFoldDB" id="A0A2S8GHM4"/>
<dbReference type="OrthoDB" id="9806017at2"/>
<evidence type="ECO:0000256" key="1">
    <source>
        <dbReference type="ARBA" id="ARBA00006018"/>
    </source>
</evidence>
<organism evidence="2 3">
    <name type="scientific">Blastopirellula marina</name>
    <dbReference type="NCBI Taxonomy" id="124"/>
    <lineage>
        <taxon>Bacteria</taxon>
        <taxon>Pseudomonadati</taxon>
        <taxon>Planctomycetota</taxon>
        <taxon>Planctomycetia</taxon>
        <taxon>Pirellulales</taxon>
        <taxon>Pirellulaceae</taxon>
        <taxon>Blastopirellula</taxon>
    </lineage>
</organism>
<dbReference type="InterPro" id="IPR019812">
    <property type="entry name" value="Hydgase_assmbl_chp_CS"/>
</dbReference>
<dbReference type="GO" id="GO:0005506">
    <property type="term" value="F:iron ion binding"/>
    <property type="evidence" value="ECO:0007669"/>
    <property type="project" value="TreeGrafter"/>
</dbReference>
<accession>A0A2S8GHM4</accession>
<dbReference type="EMBL" id="PUHZ01000022">
    <property type="protein sequence ID" value="PQO43937.1"/>
    <property type="molecule type" value="Genomic_DNA"/>
</dbReference>
<comment type="similarity">
    <text evidence="1">Belongs to the HupF/HypC family.</text>
</comment>
<gene>
    <name evidence="2" type="primary">hypC</name>
    <name evidence="2" type="ORF">C5Y93_22405</name>
</gene>
<dbReference type="PRINTS" id="PR00445">
    <property type="entry name" value="HUPFHYPC"/>
</dbReference>